<dbReference type="PANTHER" id="PTHR46484:SF1">
    <property type="entry name" value="SCHWANN CELL MYELIN PROTEIN-RELATED"/>
    <property type="match status" value="1"/>
</dbReference>
<dbReference type="PANTHER" id="PTHR46484">
    <property type="entry name" value="SI:CH211-171H4.5-RELATED"/>
    <property type="match status" value="1"/>
</dbReference>
<evidence type="ECO:0000256" key="1">
    <source>
        <dbReference type="ARBA" id="ARBA00004167"/>
    </source>
</evidence>
<keyword evidence="10" id="KW-1185">Reference proteome</keyword>
<reference evidence="9" key="3">
    <citation type="submission" date="2025-08" db="UniProtKB">
        <authorList>
            <consortium name="Ensembl"/>
        </authorList>
    </citation>
    <scope>IDENTIFICATION</scope>
</reference>
<dbReference type="InParanoid" id="A0A3B1K340"/>
<evidence type="ECO:0000256" key="2">
    <source>
        <dbReference type="ARBA" id="ARBA00022692"/>
    </source>
</evidence>
<reference evidence="10" key="2">
    <citation type="journal article" date="2014" name="Nat. Commun.">
        <title>The cavefish genome reveals candidate genes for eye loss.</title>
        <authorList>
            <person name="McGaugh S.E."/>
            <person name="Gross J.B."/>
            <person name="Aken B."/>
            <person name="Blin M."/>
            <person name="Borowsky R."/>
            <person name="Chalopin D."/>
            <person name="Hinaux H."/>
            <person name="Jeffery W.R."/>
            <person name="Keene A."/>
            <person name="Ma L."/>
            <person name="Minx P."/>
            <person name="Murphy D."/>
            <person name="O'Quin K.E."/>
            <person name="Retaux S."/>
            <person name="Rohner N."/>
            <person name="Searle S.M."/>
            <person name="Stahl B.A."/>
            <person name="Tabin C."/>
            <person name="Volff J.N."/>
            <person name="Yoshizawa M."/>
            <person name="Warren W.C."/>
        </authorList>
    </citation>
    <scope>NUCLEOTIDE SEQUENCE [LARGE SCALE GENOMIC DNA]</scope>
    <source>
        <strain evidence="10">female</strain>
    </source>
</reference>
<dbReference type="PROSITE" id="PS50835">
    <property type="entry name" value="IG_LIKE"/>
    <property type="match status" value="2"/>
</dbReference>
<dbReference type="Pfam" id="PF13895">
    <property type="entry name" value="Ig_2"/>
    <property type="match status" value="1"/>
</dbReference>
<feature type="transmembrane region" description="Helical" evidence="7">
    <location>
        <begin position="425"/>
        <end position="447"/>
    </location>
</feature>
<keyword evidence="2 7" id="KW-0812">Transmembrane</keyword>
<protein>
    <recommendedName>
        <fullName evidence="8">Ig-like domain-containing protein</fullName>
    </recommendedName>
</protein>
<dbReference type="Gene3D" id="2.60.40.10">
    <property type="entry name" value="Immunoglobulins"/>
    <property type="match status" value="4"/>
</dbReference>
<keyword evidence="5" id="KW-1015">Disulfide bond</keyword>
<keyword evidence="4 7" id="KW-0472">Membrane</keyword>
<evidence type="ECO:0000259" key="8">
    <source>
        <dbReference type="PROSITE" id="PS50835"/>
    </source>
</evidence>
<feature type="domain" description="Ig-like" evidence="8">
    <location>
        <begin position="152"/>
        <end position="243"/>
    </location>
</feature>
<dbReference type="AlphaFoldDB" id="A0A3B1K340"/>
<evidence type="ECO:0000256" key="7">
    <source>
        <dbReference type="SAM" id="Phobius"/>
    </source>
</evidence>
<dbReference type="InterPro" id="IPR003599">
    <property type="entry name" value="Ig_sub"/>
</dbReference>
<feature type="domain" description="Ig-like" evidence="8">
    <location>
        <begin position="248"/>
        <end position="328"/>
    </location>
</feature>
<organism evidence="9 10">
    <name type="scientific">Astyanax mexicanus</name>
    <name type="common">Blind cave fish</name>
    <name type="synonym">Astyanax fasciatus mexicanus</name>
    <dbReference type="NCBI Taxonomy" id="7994"/>
    <lineage>
        <taxon>Eukaryota</taxon>
        <taxon>Metazoa</taxon>
        <taxon>Chordata</taxon>
        <taxon>Craniata</taxon>
        <taxon>Vertebrata</taxon>
        <taxon>Euteleostomi</taxon>
        <taxon>Actinopterygii</taxon>
        <taxon>Neopterygii</taxon>
        <taxon>Teleostei</taxon>
        <taxon>Ostariophysi</taxon>
        <taxon>Characiformes</taxon>
        <taxon>Characoidei</taxon>
        <taxon>Acestrorhamphidae</taxon>
        <taxon>Acestrorhamphinae</taxon>
        <taxon>Astyanax</taxon>
    </lineage>
</organism>
<reference evidence="10" key="1">
    <citation type="submission" date="2013-03" db="EMBL/GenBank/DDBJ databases">
        <authorList>
            <person name="Jeffery W."/>
            <person name="Warren W."/>
            <person name="Wilson R.K."/>
        </authorList>
    </citation>
    <scope>NUCLEOTIDE SEQUENCE</scope>
    <source>
        <strain evidence="10">female</strain>
    </source>
</reference>
<dbReference type="Pfam" id="PF07686">
    <property type="entry name" value="V-set"/>
    <property type="match status" value="1"/>
</dbReference>
<evidence type="ECO:0000313" key="10">
    <source>
        <dbReference type="Proteomes" id="UP000018467"/>
    </source>
</evidence>
<feature type="compositionally biased region" description="Low complexity" evidence="6">
    <location>
        <begin position="1"/>
        <end position="15"/>
    </location>
</feature>
<dbReference type="SMART" id="SM00409">
    <property type="entry name" value="IG"/>
    <property type="match status" value="2"/>
</dbReference>
<reference evidence="9" key="4">
    <citation type="submission" date="2025-09" db="UniProtKB">
        <authorList>
            <consortium name="Ensembl"/>
        </authorList>
    </citation>
    <scope>IDENTIFICATION</scope>
</reference>
<dbReference type="Proteomes" id="UP000018467">
    <property type="component" value="Unassembled WGS sequence"/>
</dbReference>
<evidence type="ECO:0000313" key="9">
    <source>
        <dbReference type="Ensembl" id="ENSAMXP00000049082.1"/>
    </source>
</evidence>
<sequence>QSSAAPALTSSTAKALDSRNEQKQSSGDLFLTVSALISLCHGWDVQVSESVTAVDGSCVTLPCKTSSHSHVVWYLYRKASSPVVYSKNSGDITDSFRRRTSVSGDPAQGDCSLKIDRVRSDDNGEILYPWIHPDTGNQYHYTTINVEKPRTPEISIESSQVEGTLFSAHCAVQHSCPSSPPSVQWFGLSILSDSVTTTKNQDGLWTSVTQAQFRPNHQDHEKSLSCQSSYSSKTLRSNALKINVLYAPTNVRITGTEGAIIEGKSVSLTCTSNSNPPPIDYEWYLNQVFSTNQSKAEFFLEQVKRDTSVSCTARNSYGRGQSEETELKVHFPPTILLDSACSDWTGGMRCVCRAEAEPRASITWMVNGSSFLPPNFTALANYTGRVTVSELTGPLTLNVSCEASNYLDRSSYEIPMHQPLSGGTVGFILAAVLFVVLGIVVVAVICLKKRRKPLSADSSKRSHTDLSGLHTRKCETDDTIYMNDTGHLYTDTMRHHPTQKNEIDVIYENY</sequence>
<keyword evidence="3 7" id="KW-1133">Transmembrane helix</keyword>
<evidence type="ECO:0000256" key="4">
    <source>
        <dbReference type="ARBA" id="ARBA00023136"/>
    </source>
</evidence>
<feature type="region of interest" description="Disordered" evidence="6">
    <location>
        <begin position="1"/>
        <end position="20"/>
    </location>
</feature>
<dbReference type="Bgee" id="ENSAMXG00000036847">
    <property type="expression patterns" value="Expressed in muscle tissue and 7 other cell types or tissues"/>
</dbReference>
<evidence type="ECO:0000256" key="5">
    <source>
        <dbReference type="ARBA" id="ARBA00023157"/>
    </source>
</evidence>
<dbReference type="InterPro" id="IPR013783">
    <property type="entry name" value="Ig-like_fold"/>
</dbReference>
<dbReference type="InterPro" id="IPR007110">
    <property type="entry name" value="Ig-like_dom"/>
</dbReference>
<dbReference type="GeneTree" id="ENSGT01150000286924"/>
<dbReference type="Ensembl" id="ENSAMXT00000041400.1">
    <property type="protein sequence ID" value="ENSAMXP00000049082.1"/>
    <property type="gene ID" value="ENSAMXG00000036847.1"/>
</dbReference>
<proteinExistence type="predicted"/>
<dbReference type="GO" id="GO:0016020">
    <property type="term" value="C:membrane"/>
    <property type="evidence" value="ECO:0007669"/>
    <property type="project" value="UniProtKB-SubCell"/>
</dbReference>
<accession>A0A3B1K340</accession>
<comment type="subcellular location">
    <subcellularLocation>
        <location evidence="1">Membrane</location>
        <topology evidence="1">Single-pass membrane protein</topology>
    </subcellularLocation>
</comment>
<dbReference type="InterPro" id="IPR013106">
    <property type="entry name" value="Ig_V-set"/>
</dbReference>
<dbReference type="InterPro" id="IPR013162">
    <property type="entry name" value="CD80_C2-set"/>
</dbReference>
<dbReference type="SUPFAM" id="SSF48726">
    <property type="entry name" value="Immunoglobulin"/>
    <property type="match status" value="3"/>
</dbReference>
<evidence type="ECO:0000256" key="3">
    <source>
        <dbReference type="ARBA" id="ARBA00022989"/>
    </source>
</evidence>
<evidence type="ECO:0000256" key="6">
    <source>
        <dbReference type="SAM" id="MobiDB-lite"/>
    </source>
</evidence>
<dbReference type="InterPro" id="IPR036179">
    <property type="entry name" value="Ig-like_dom_sf"/>
</dbReference>
<name>A0A3B1K340_ASTMX</name>
<dbReference type="Pfam" id="PF08205">
    <property type="entry name" value="C2-set_2"/>
    <property type="match status" value="1"/>
</dbReference>